<dbReference type="InterPro" id="IPR010071">
    <property type="entry name" value="AA_adenyl_dom"/>
</dbReference>
<evidence type="ECO:0000313" key="4">
    <source>
        <dbReference type="Proteomes" id="UP000186309"/>
    </source>
</evidence>
<feature type="domain" description="AMP-dependent synthetase/ligase" evidence="1">
    <location>
        <begin position="13"/>
        <end position="389"/>
    </location>
</feature>
<dbReference type="InterPro" id="IPR000873">
    <property type="entry name" value="AMP-dep_synth/lig_dom"/>
</dbReference>
<dbReference type="NCBIfam" id="TIGR01733">
    <property type="entry name" value="AA-adenyl-dom"/>
    <property type="match status" value="1"/>
</dbReference>
<dbReference type="PANTHER" id="PTHR45527">
    <property type="entry name" value="NONRIBOSOMAL PEPTIDE SYNTHETASE"/>
    <property type="match status" value="1"/>
</dbReference>
<dbReference type="EMBL" id="CP019082">
    <property type="protein sequence ID" value="APW62106.1"/>
    <property type="molecule type" value="Genomic_DNA"/>
</dbReference>
<dbReference type="Pfam" id="PF13193">
    <property type="entry name" value="AMP-binding_C"/>
    <property type="match status" value="1"/>
</dbReference>
<dbReference type="InterPro" id="IPR045851">
    <property type="entry name" value="AMP-bd_C_sf"/>
</dbReference>
<gene>
    <name evidence="3" type="primary">dltA</name>
    <name evidence="3" type="ORF">BSF38_03638</name>
</gene>
<dbReference type="STRING" id="1387353.BSF38_03638"/>
<dbReference type="Gene3D" id="3.40.50.12780">
    <property type="entry name" value="N-terminal domain of ligase-like"/>
    <property type="match status" value="1"/>
</dbReference>
<dbReference type="AlphaFoldDB" id="A0A1U7CT81"/>
<dbReference type="Gene3D" id="3.30.300.30">
    <property type="match status" value="1"/>
</dbReference>
<evidence type="ECO:0000259" key="1">
    <source>
        <dbReference type="Pfam" id="PF00501"/>
    </source>
</evidence>
<evidence type="ECO:0000259" key="2">
    <source>
        <dbReference type="Pfam" id="PF13193"/>
    </source>
</evidence>
<feature type="domain" description="AMP-binding enzyme C-terminal" evidence="2">
    <location>
        <begin position="444"/>
        <end position="518"/>
    </location>
</feature>
<keyword evidence="3" id="KW-0436">Ligase</keyword>
<dbReference type="PROSITE" id="PS00455">
    <property type="entry name" value="AMP_BINDING"/>
    <property type="match status" value="1"/>
</dbReference>
<dbReference type="InterPro" id="IPR042099">
    <property type="entry name" value="ANL_N_sf"/>
</dbReference>
<organism evidence="3 4">
    <name type="scientific">Paludisphaera borealis</name>
    <dbReference type="NCBI Taxonomy" id="1387353"/>
    <lineage>
        <taxon>Bacteria</taxon>
        <taxon>Pseudomonadati</taxon>
        <taxon>Planctomycetota</taxon>
        <taxon>Planctomycetia</taxon>
        <taxon>Isosphaerales</taxon>
        <taxon>Isosphaeraceae</taxon>
        <taxon>Paludisphaera</taxon>
    </lineage>
</organism>
<reference evidence="4" key="1">
    <citation type="submission" date="2016-12" db="EMBL/GenBank/DDBJ databases">
        <title>Comparative genomics of four Isosphaeraceae planctomycetes: a common pool of plasmids and glycoside hydrolase genes.</title>
        <authorList>
            <person name="Ivanova A."/>
        </authorList>
    </citation>
    <scope>NUCLEOTIDE SEQUENCE [LARGE SCALE GENOMIC DNA]</scope>
    <source>
        <strain evidence="4">PX4</strain>
    </source>
</reference>
<dbReference type="SUPFAM" id="SSF56801">
    <property type="entry name" value="Acetyl-CoA synthetase-like"/>
    <property type="match status" value="1"/>
</dbReference>
<dbReference type="EC" id="6.1.1.13" evidence="3"/>
<dbReference type="GO" id="GO:0031177">
    <property type="term" value="F:phosphopantetheine binding"/>
    <property type="evidence" value="ECO:0007669"/>
    <property type="project" value="TreeGrafter"/>
</dbReference>
<dbReference type="CDD" id="cd05930">
    <property type="entry name" value="A_NRPS"/>
    <property type="match status" value="1"/>
</dbReference>
<dbReference type="PANTHER" id="PTHR45527:SF1">
    <property type="entry name" value="FATTY ACID SYNTHASE"/>
    <property type="match status" value="1"/>
</dbReference>
<dbReference type="InterPro" id="IPR020459">
    <property type="entry name" value="AMP-binding"/>
</dbReference>
<dbReference type="PRINTS" id="PR00154">
    <property type="entry name" value="AMPBINDING"/>
</dbReference>
<dbReference type="InterPro" id="IPR025110">
    <property type="entry name" value="AMP-bd_C"/>
</dbReference>
<dbReference type="InterPro" id="IPR020845">
    <property type="entry name" value="AMP-binding_CS"/>
</dbReference>
<protein>
    <submittedName>
        <fullName evidence="3">D-alanine--poly(Phosphoribitol) ligase subunit 1</fullName>
        <ecNumber evidence="3">6.1.1.13</ecNumber>
    </submittedName>
</protein>
<accession>A0A1U7CT81</accession>
<dbReference type="KEGG" id="pbor:BSF38_03638"/>
<keyword evidence="4" id="KW-1185">Reference proteome</keyword>
<dbReference type="GO" id="GO:0016874">
    <property type="term" value="F:ligase activity"/>
    <property type="evidence" value="ECO:0007669"/>
    <property type="project" value="UniProtKB-KW"/>
</dbReference>
<dbReference type="GO" id="GO:0005737">
    <property type="term" value="C:cytoplasm"/>
    <property type="evidence" value="ECO:0007669"/>
    <property type="project" value="TreeGrafter"/>
</dbReference>
<dbReference type="GO" id="GO:0044550">
    <property type="term" value="P:secondary metabolite biosynthetic process"/>
    <property type="evidence" value="ECO:0007669"/>
    <property type="project" value="TreeGrafter"/>
</dbReference>
<dbReference type="Pfam" id="PF00501">
    <property type="entry name" value="AMP-binding"/>
    <property type="match status" value="1"/>
</dbReference>
<sequence length="535" mass="58256">MPMDGRHLSQLLDAAADRRPDHPAVEDEHGRVLTFAELHRGADRLAARLSRWGAERGDRIGLWLPKSLEAVTAIHGILKAGAAYVPADPTGPATRAAGIFAAAGVKAVATTAKLAPALHQAWDAQEFHGPAPRLILVDDGAGIDSLAPGDALWSEIMADDALSPLPPPRDADDLAYILFTSGSTGKPKGVMLTHANAFTFIDWCQDALGPWRDDDRFSSHAPLHFDLSIFDLYVACRNAATLVLIGESLAKEPAALADYIEARRIRVWYSAPSILAMMTEHGRLDRDGFPAPRIVLFAGEVFPIAPLRRLRRLWPEARFWNLYGPTETNVCTAHPIPDTIADDRTEPFPIGTVCPPLEGRVVDEEGRTLPPGTLGELVIAGAGVMRGYFGQPELTDAAFFVADDGRRWYRTGDLVIDDGAGCHQFHGRRDRMVKKRGYRIELGEIESALYRNEGVDRAAVVAQSDDSGVSISAFVALKADAKKSLIAMKRHCSVYLPNYMIPDTITFLNSLPATSTDKIDYQKLKAMAAEEGSTP</sequence>
<dbReference type="Proteomes" id="UP000186309">
    <property type="component" value="Chromosome"/>
</dbReference>
<name>A0A1U7CT81_9BACT</name>
<dbReference type="GO" id="GO:0043041">
    <property type="term" value="P:amino acid activation for nonribosomal peptide biosynthetic process"/>
    <property type="evidence" value="ECO:0007669"/>
    <property type="project" value="TreeGrafter"/>
</dbReference>
<evidence type="ECO:0000313" key="3">
    <source>
        <dbReference type="EMBL" id="APW62106.1"/>
    </source>
</evidence>
<proteinExistence type="predicted"/>